<dbReference type="EMBL" id="JANHOH010000010">
    <property type="protein sequence ID" value="MCQ6960918.1"/>
    <property type="molecule type" value="Genomic_DNA"/>
</dbReference>
<keyword evidence="3" id="KW-1185">Reference proteome</keyword>
<dbReference type="Proteomes" id="UP001204376">
    <property type="component" value="Unassembled WGS sequence"/>
</dbReference>
<protein>
    <submittedName>
        <fullName evidence="2">Toxin-antitoxin system toxin component, PIN family</fullName>
    </submittedName>
</protein>
<reference evidence="2 3" key="1">
    <citation type="submission" date="2022-07" db="EMBL/GenBank/DDBJ databases">
        <title>Mucilaginibacter sp. JC4.</title>
        <authorList>
            <person name="Le V."/>
            <person name="Ko S.-R."/>
            <person name="Ahn C.-Y."/>
            <person name="Oh H.-M."/>
        </authorList>
    </citation>
    <scope>NUCLEOTIDE SEQUENCE [LARGE SCALE GENOMIC DNA]</scope>
    <source>
        <strain evidence="2 3">JC4</strain>
    </source>
</reference>
<sequence>MQNKPVRVILDTNLWVSFLIKKDYSTLGSLLFSGQIVLVFSKESLSEFIEVTQRPKFKKYFSETDVIALTKVIDDYAEFVDVTANITICRDEKDNFLLSLAVDGNADYLLTGDSDLLVLNPQGHTKIITISDFFKEITTP</sequence>
<dbReference type="PANTHER" id="PTHR34610:SF3">
    <property type="entry name" value="SSL7007 PROTEIN"/>
    <property type="match status" value="1"/>
</dbReference>
<comment type="caution">
    <text evidence="2">The sequence shown here is derived from an EMBL/GenBank/DDBJ whole genome shotgun (WGS) entry which is preliminary data.</text>
</comment>
<dbReference type="InterPro" id="IPR002716">
    <property type="entry name" value="PIN_dom"/>
</dbReference>
<evidence type="ECO:0000313" key="2">
    <source>
        <dbReference type="EMBL" id="MCQ6960918.1"/>
    </source>
</evidence>
<dbReference type="RefSeq" id="WP_256541089.1">
    <property type="nucleotide sequence ID" value="NZ_JANHOH010000010.1"/>
</dbReference>
<dbReference type="InterPro" id="IPR029060">
    <property type="entry name" value="PIN-like_dom_sf"/>
</dbReference>
<dbReference type="PANTHER" id="PTHR34610">
    <property type="entry name" value="SSL7007 PROTEIN"/>
    <property type="match status" value="1"/>
</dbReference>
<dbReference type="NCBIfam" id="TIGR00305">
    <property type="entry name" value="putative toxin-antitoxin system toxin component, PIN family"/>
    <property type="match status" value="1"/>
</dbReference>
<dbReference type="SUPFAM" id="SSF88723">
    <property type="entry name" value="PIN domain-like"/>
    <property type="match status" value="1"/>
</dbReference>
<evidence type="ECO:0000313" key="3">
    <source>
        <dbReference type="Proteomes" id="UP001204376"/>
    </source>
</evidence>
<proteinExistence type="predicted"/>
<evidence type="ECO:0000259" key="1">
    <source>
        <dbReference type="Pfam" id="PF13470"/>
    </source>
</evidence>
<feature type="domain" description="PIN" evidence="1">
    <location>
        <begin position="7"/>
        <end position="114"/>
    </location>
</feature>
<gene>
    <name evidence="2" type="ORF">NPE20_23260</name>
</gene>
<organism evidence="2 3">
    <name type="scientific">Mucilaginibacter aquariorum</name>
    <dbReference type="NCBI Taxonomy" id="2967225"/>
    <lineage>
        <taxon>Bacteria</taxon>
        <taxon>Pseudomonadati</taxon>
        <taxon>Bacteroidota</taxon>
        <taxon>Sphingobacteriia</taxon>
        <taxon>Sphingobacteriales</taxon>
        <taxon>Sphingobacteriaceae</taxon>
        <taxon>Mucilaginibacter</taxon>
    </lineage>
</organism>
<name>A0ABT1T8H7_9SPHI</name>
<dbReference type="InterPro" id="IPR002850">
    <property type="entry name" value="PIN_toxin-like"/>
</dbReference>
<accession>A0ABT1T8H7</accession>
<dbReference type="Pfam" id="PF13470">
    <property type="entry name" value="PIN_3"/>
    <property type="match status" value="1"/>
</dbReference>